<dbReference type="PANTHER" id="PTHR46077">
    <property type="entry name" value="E3 UBIQUITIN-PROTEIN LIGASE TOPORS"/>
    <property type="match status" value="1"/>
</dbReference>
<evidence type="ECO:0000256" key="5">
    <source>
        <dbReference type="ARBA" id="ARBA00023163"/>
    </source>
</evidence>
<dbReference type="InterPro" id="IPR001841">
    <property type="entry name" value="Znf_RING"/>
</dbReference>
<keyword evidence="6" id="KW-0862">Zinc</keyword>
<comment type="caution">
    <text evidence="9">The sequence shown here is derived from an EMBL/GenBank/DDBJ whole genome shotgun (WGS) entry which is preliminary data.</text>
</comment>
<dbReference type="OrthoDB" id="21204at2759"/>
<organism evidence="9 10">
    <name type="scientific">Heterodermia speciosa</name>
    <dbReference type="NCBI Taxonomy" id="116794"/>
    <lineage>
        <taxon>Eukaryota</taxon>
        <taxon>Fungi</taxon>
        <taxon>Dikarya</taxon>
        <taxon>Ascomycota</taxon>
        <taxon>Pezizomycotina</taxon>
        <taxon>Lecanoromycetes</taxon>
        <taxon>OSLEUM clade</taxon>
        <taxon>Lecanoromycetidae</taxon>
        <taxon>Caliciales</taxon>
        <taxon>Physciaceae</taxon>
        <taxon>Heterodermia</taxon>
    </lineage>
</organism>
<name>A0A8H3F7T9_9LECA</name>
<keyword evidence="6" id="KW-0479">Metal-binding</keyword>
<comment type="catalytic activity">
    <reaction evidence="1">
        <text>S-ubiquitinyl-[E2 ubiquitin-conjugating enzyme]-L-cysteine + [acceptor protein]-L-lysine = [E2 ubiquitin-conjugating enzyme]-L-cysteine + N(6)-ubiquitinyl-[acceptor protein]-L-lysine.</text>
        <dbReference type="EC" id="2.3.2.27"/>
    </reaction>
</comment>
<dbReference type="InterPro" id="IPR013083">
    <property type="entry name" value="Znf_RING/FYVE/PHD"/>
</dbReference>
<evidence type="ECO:0000256" key="4">
    <source>
        <dbReference type="ARBA" id="ARBA00023015"/>
    </source>
</evidence>
<dbReference type="PANTHER" id="PTHR46077:SF1">
    <property type="entry name" value="TOP1 BINDING ARGININE_SERINE RICH PROTEIN, E3 UBIQUITIN LIGASE"/>
    <property type="match status" value="1"/>
</dbReference>
<evidence type="ECO:0000259" key="8">
    <source>
        <dbReference type="PROSITE" id="PS50089"/>
    </source>
</evidence>
<evidence type="ECO:0000256" key="2">
    <source>
        <dbReference type="ARBA" id="ARBA00012483"/>
    </source>
</evidence>
<keyword evidence="4" id="KW-0805">Transcription regulation</keyword>
<proteinExistence type="predicted"/>
<dbReference type="Pfam" id="PF13639">
    <property type="entry name" value="zf-RING_2"/>
    <property type="match status" value="1"/>
</dbReference>
<dbReference type="EC" id="2.3.2.27" evidence="2"/>
<dbReference type="SUPFAM" id="SSF57850">
    <property type="entry name" value="RING/U-box"/>
    <property type="match status" value="1"/>
</dbReference>
<feature type="compositionally biased region" description="Basic residues" evidence="7">
    <location>
        <begin position="306"/>
        <end position="319"/>
    </location>
</feature>
<feature type="domain" description="RING-type" evidence="8">
    <location>
        <begin position="32"/>
        <end position="72"/>
    </location>
</feature>
<sequence>MEEALSIKQPLLKSTSEEVQNGTSIQQDSDPCVICLETISERAVTSPCGHENFDFLCLVSWLQERSSCPLCKRNVYSVAYCHQARGEYEVYKVHQTRTTLPDGTITRAPHNDQTRGRTQPRYPNWRSQRSSQQRQPISADAALLRRKEVYRQNLYSSHVGTNRLSKYKDLTPRAIASDEKLISRARKWIRRELKVFEFLNSDEREECGASRRANNAEFLMEYIVAILKTVDTKGASGQAEDMLQEFLGRDTTRLFLHELRAWLRSPYDSLENWDRHVQYGRAMEVDFEDAKPRDGYNSAPQMPRTGRYRVHDHKNGSRRSRADEYSPNYNHGSQNRNSRSCG</sequence>
<dbReference type="GO" id="GO:0006513">
    <property type="term" value="P:protein monoubiquitination"/>
    <property type="evidence" value="ECO:0007669"/>
    <property type="project" value="TreeGrafter"/>
</dbReference>
<evidence type="ECO:0000256" key="3">
    <source>
        <dbReference type="ARBA" id="ARBA00022679"/>
    </source>
</evidence>
<keyword evidence="3" id="KW-0808">Transferase</keyword>
<evidence type="ECO:0000256" key="7">
    <source>
        <dbReference type="SAM" id="MobiDB-lite"/>
    </source>
</evidence>
<evidence type="ECO:0000313" key="9">
    <source>
        <dbReference type="EMBL" id="CAF9920247.1"/>
    </source>
</evidence>
<gene>
    <name evidence="9" type="ORF">HETSPECPRED_004208</name>
</gene>
<evidence type="ECO:0000313" key="10">
    <source>
        <dbReference type="Proteomes" id="UP000664521"/>
    </source>
</evidence>
<keyword evidence="6" id="KW-0863">Zinc-finger</keyword>
<feature type="region of interest" description="Disordered" evidence="7">
    <location>
        <begin position="101"/>
        <end position="137"/>
    </location>
</feature>
<dbReference type="SMART" id="SM00184">
    <property type="entry name" value="RING"/>
    <property type="match status" value="1"/>
</dbReference>
<dbReference type="GO" id="GO:0061630">
    <property type="term" value="F:ubiquitin protein ligase activity"/>
    <property type="evidence" value="ECO:0007669"/>
    <property type="project" value="UniProtKB-EC"/>
</dbReference>
<protein>
    <recommendedName>
        <fullName evidence="2">RING-type E3 ubiquitin transferase</fullName>
        <ecNumber evidence="2">2.3.2.27</ecNumber>
    </recommendedName>
</protein>
<evidence type="ECO:0000256" key="1">
    <source>
        <dbReference type="ARBA" id="ARBA00000900"/>
    </source>
</evidence>
<feature type="compositionally biased region" description="Polar residues" evidence="7">
    <location>
        <begin position="327"/>
        <end position="342"/>
    </location>
</feature>
<feature type="compositionally biased region" description="Low complexity" evidence="7">
    <location>
        <begin position="126"/>
        <end position="135"/>
    </location>
</feature>
<dbReference type="Gene3D" id="3.30.40.10">
    <property type="entry name" value="Zinc/RING finger domain, C3HC4 (zinc finger)"/>
    <property type="match status" value="1"/>
</dbReference>
<accession>A0A8H3F7T9</accession>
<evidence type="ECO:0000256" key="6">
    <source>
        <dbReference type="PROSITE-ProRule" id="PRU00175"/>
    </source>
</evidence>
<dbReference type="PROSITE" id="PS50089">
    <property type="entry name" value="ZF_RING_2"/>
    <property type="match status" value="1"/>
</dbReference>
<dbReference type="EMBL" id="CAJPDS010000025">
    <property type="protein sequence ID" value="CAF9920247.1"/>
    <property type="molecule type" value="Genomic_DNA"/>
</dbReference>
<dbReference type="AlphaFoldDB" id="A0A8H3F7T9"/>
<dbReference type="Proteomes" id="UP000664521">
    <property type="component" value="Unassembled WGS sequence"/>
</dbReference>
<reference evidence="9" key="1">
    <citation type="submission" date="2021-03" db="EMBL/GenBank/DDBJ databases">
        <authorList>
            <person name="Tagirdzhanova G."/>
        </authorList>
    </citation>
    <scope>NUCLEOTIDE SEQUENCE</scope>
</reference>
<dbReference type="GO" id="GO:0000209">
    <property type="term" value="P:protein polyubiquitination"/>
    <property type="evidence" value="ECO:0007669"/>
    <property type="project" value="TreeGrafter"/>
</dbReference>
<feature type="region of interest" description="Disordered" evidence="7">
    <location>
        <begin position="290"/>
        <end position="342"/>
    </location>
</feature>
<keyword evidence="5" id="KW-0804">Transcription</keyword>
<dbReference type="GO" id="GO:0008270">
    <property type="term" value="F:zinc ion binding"/>
    <property type="evidence" value="ECO:0007669"/>
    <property type="project" value="UniProtKB-KW"/>
</dbReference>
<keyword evidence="10" id="KW-1185">Reference proteome</keyword>